<evidence type="ECO:0000313" key="1">
    <source>
        <dbReference type="EMBL" id="ARK07594.1"/>
    </source>
</evidence>
<reference evidence="1 2" key="1">
    <citation type="submission" date="2017-02" db="EMBL/GenBank/DDBJ databases">
        <title>The first characterized phage against a member of the ecologically important #sphingomonads reveals high dissimilarity against all other known phages.</title>
        <authorList>
            <person name="Nielsen T.K."/>
            <person name="Carstens A.B."/>
            <person name="Kot W."/>
            <person name="Lametsch R."/>
            <person name="Neve H."/>
            <person name="Hansen L.H."/>
        </authorList>
    </citation>
    <scope>NUCLEOTIDE SEQUENCE [LARGE SCALE GENOMIC DNA]</scope>
</reference>
<gene>
    <name evidence="1" type="ORF">LAV_00219</name>
</gene>
<proteinExistence type="predicted"/>
<protein>
    <submittedName>
        <fullName evidence="1">Uncharacterized protein</fullName>
    </submittedName>
</protein>
<keyword evidence="2" id="KW-1185">Reference proteome</keyword>
<evidence type="ECO:0000313" key="2">
    <source>
        <dbReference type="Proteomes" id="UP000223906"/>
    </source>
</evidence>
<dbReference type="EMBL" id="KY629563">
    <property type="protein sequence ID" value="ARK07594.1"/>
    <property type="molecule type" value="Genomic_DNA"/>
</dbReference>
<dbReference type="Proteomes" id="UP000223906">
    <property type="component" value="Segment"/>
</dbReference>
<organism evidence="1 2">
    <name type="scientific">Sphingobium phage Lacusarx</name>
    <dbReference type="NCBI Taxonomy" id="1980139"/>
    <lineage>
        <taxon>Viruses</taxon>
        <taxon>Duplodnaviria</taxon>
        <taxon>Heunggongvirae</taxon>
        <taxon>Uroviricota</taxon>
        <taxon>Caudoviricetes</taxon>
        <taxon>Lacusarxvirus</taxon>
        <taxon>Lacusarxvirus lacusarx</taxon>
    </lineage>
</organism>
<accession>A0A1W6DXF2</accession>
<name>A0A1W6DXF2_9CAUD</name>
<sequence length="124" mass="13515">MDELMYLLGDREENRVAYLACLIRERGKIDGETIAPHIACAVADKLASVAGLIKPLCEEACNTGLDACRDMTLVRLEATFQRIAELVGFSPRTGGDPRGACAYIIDPAKPRDGDGWGEGWAVYR</sequence>